<name>A0A2A7A484_9FIRM</name>
<reference evidence="2 3" key="1">
    <citation type="journal article" date="2017" name="Front. Microbiol.">
        <title>New Insights into the Diversity of the Genus Faecalibacterium.</title>
        <authorList>
            <person name="Benevides L."/>
            <person name="Burman S."/>
            <person name="Martin R."/>
            <person name="Robert V."/>
            <person name="Thomas M."/>
            <person name="Miquel S."/>
            <person name="Chain F."/>
            <person name="Sokol H."/>
            <person name="Bermudez-Humaran L.G."/>
            <person name="Morrison M."/>
            <person name="Langella P."/>
            <person name="Azevedo V.A."/>
            <person name="Chatel J.M."/>
            <person name="Soares S."/>
        </authorList>
    </citation>
    <scope>NUCLEOTIDE SEQUENCE [LARGE SCALE GENOMIC DNA]</scope>
    <source>
        <strain evidence="2 3">CNCM I 4546</strain>
    </source>
</reference>
<protein>
    <submittedName>
        <fullName evidence="2">Uncharacterized protein</fullName>
    </submittedName>
</protein>
<keyword evidence="1" id="KW-0472">Membrane</keyword>
<proteinExistence type="predicted"/>
<gene>
    <name evidence="2" type="ORF">CGS55_00275</name>
</gene>
<feature type="transmembrane region" description="Helical" evidence="1">
    <location>
        <begin position="45"/>
        <end position="70"/>
    </location>
</feature>
<dbReference type="AlphaFoldDB" id="A0A2A7A484"/>
<evidence type="ECO:0000313" key="3">
    <source>
        <dbReference type="Proteomes" id="UP000219901"/>
    </source>
</evidence>
<comment type="caution">
    <text evidence="2">The sequence shown here is derived from an EMBL/GenBank/DDBJ whole genome shotgun (WGS) entry which is preliminary data.</text>
</comment>
<dbReference type="EMBL" id="NMTV01000009">
    <property type="protein sequence ID" value="PDX73843.1"/>
    <property type="molecule type" value="Genomic_DNA"/>
</dbReference>
<organism evidence="2 3">
    <name type="scientific">Faecalibacterium prausnitzii</name>
    <dbReference type="NCBI Taxonomy" id="853"/>
    <lineage>
        <taxon>Bacteria</taxon>
        <taxon>Bacillati</taxon>
        <taxon>Bacillota</taxon>
        <taxon>Clostridia</taxon>
        <taxon>Eubacteriales</taxon>
        <taxon>Oscillospiraceae</taxon>
        <taxon>Faecalibacterium</taxon>
    </lineage>
</organism>
<dbReference type="Proteomes" id="UP000219901">
    <property type="component" value="Unassembled WGS sequence"/>
</dbReference>
<accession>A0A2A7A484</accession>
<keyword evidence="1" id="KW-1133">Transmembrane helix</keyword>
<evidence type="ECO:0000256" key="1">
    <source>
        <dbReference type="SAM" id="Phobius"/>
    </source>
</evidence>
<feature type="transmembrane region" description="Helical" evidence="1">
    <location>
        <begin position="21"/>
        <end position="39"/>
    </location>
</feature>
<evidence type="ECO:0000313" key="2">
    <source>
        <dbReference type="EMBL" id="PDX73843.1"/>
    </source>
</evidence>
<dbReference type="RefSeq" id="WP_097782314.1">
    <property type="nucleotide sequence ID" value="NZ_NMTV01000009.1"/>
</dbReference>
<keyword evidence="1" id="KW-0812">Transmembrane</keyword>
<sequence length="156" mass="17377">MFDAIFGRSVKILKILAKVQCVLAFVLAAMLCGAVHEMLKPFSRFSAIVLGLVVAVVFWVLQMFLAWALYAFAELVEYTKATHKELSNMSAGLARYTQATYEELHSMNKGLEAYTKAMGKTMNSMNKNLYLVAKHCCAEEERARAAARPQSGNNNK</sequence>